<evidence type="ECO:0000313" key="1">
    <source>
        <dbReference type="EMBL" id="KAH9381776.1"/>
    </source>
</evidence>
<proteinExistence type="predicted"/>
<dbReference type="EMBL" id="JABSTR010000011">
    <property type="protein sequence ID" value="KAH9381776.1"/>
    <property type="molecule type" value="Genomic_DNA"/>
</dbReference>
<gene>
    <name evidence="1" type="ORF">HPB48_009816</name>
</gene>
<organism evidence="1 2">
    <name type="scientific">Haemaphysalis longicornis</name>
    <name type="common">Bush tick</name>
    <dbReference type="NCBI Taxonomy" id="44386"/>
    <lineage>
        <taxon>Eukaryota</taxon>
        <taxon>Metazoa</taxon>
        <taxon>Ecdysozoa</taxon>
        <taxon>Arthropoda</taxon>
        <taxon>Chelicerata</taxon>
        <taxon>Arachnida</taxon>
        <taxon>Acari</taxon>
        <taxon>Parasitiformes</taxon>
        <taxon>Ixodida</taxon>
        <taxon>Ixodoidea</taxon>
        <taxon>Ixodidae</taxon>
        <taxon>Haemaphysalinae</taxon>
        <taxon>Haemaphysalis</taxon>
    </lineage>
</organism>
<evidence type="ECO:0000313" key="2">
    <source>
        <dbReference type="Proteomes" id="UP000821853"/>
    </source>
</evidence>
<dbReference type="AlphaFoldDB" id="A0A9J6H431"/>
<protein>
    <submittedName>
        <fullName evidence="1">Uncharacterized protein</fullName>
    </submittedName>
</protein>
<reference evidence="1 2" key="1">
    <citation type="journal article" date="2020" name="Cell">
        <title>Large-Scale Comparative Analyses of Tick Genomes Elucidate Their Genetic Diversity and Vector Capacities.</title>
        <authorList>
            <consortium name="Tick Genome and Microbiome Consortium (TIGMIC)"/>
            <person name="Jia N."/>
            <person name="Wang J."/>
            <person name="Shi W."/>
            <person name="Du L."/>
            <person name="Sun Y."/>
            <person name="Zhan W."/>
            <person name="Jiang J.F."/>
            <person name="Wang Q."/>
            <person name="Zhang B."/>
            <person name="Ji P."/>
            <person name="Bell-Sakyi L."/>
            <person name="Cui X.M."/>
            <person name="Yuan T.T."/>
            <person name="Jiang B.G."/>
            <person name="Yang W.F."/>
            <person name="Lam T.T."/>
            <person name="Chang Q.C."/>
            <person name="Ding S.J."/>
            <person name="Wang X.J."/>
            <person name="Zhu J.G."/>
            <person name="Ruan X.D."/>
            <person name="Zhao L."/>
            <person name="Wei J.T."/>
            <person name="Ye R.Z."/>
            <person name="Que T.C."/>
            <person name="Du C.H."/>
            <person name="Zhou Y.H."/>
            <person name="Cheng J.X."/>
            <person name="Dai P.F."/>
            <person name="Guo W.B."/>
            <person name="Han X.H."/>
            <person name="Huang E.J."/>
            <person name="Li L.F."/>
            <person name="Wei W."/>
            <person name="Gao Y.C."/>
            <person name="Liu J.Z."/>
            <person name="Shao H.Z."/>
            <person name="Wang X."/>
            <person name="Wang C.C."/>
            <person name="Yang T.C."/>
            <person name="Huo Q.B."/>
            <person name="Li W."/>
            <person name="Chen H.Y."/>
            <person name="Chen S.E."/>
            <person name="Zhou L.G."/>
            <person name="Ni X.B."/>
            <person name="Tian J.H."/>
            <person name="Sheng Y."/>
            <person name="Liu T."/>
            <person name="Pan Y.S."/>
            <person name="Xia L.Y."/>
            <person name="Li J."/>
            <person name="Zhao F."/>
            <person name="Cao W.C."/>
        </authorList>
    </citation>
    <scope>NUCLEOTIDE SEQUENCE [LARGE SCALE GENOMIC DNA]</scope>
    <source>
        <strain evidence="1">HaeL-2018</strain>
    </source>
</reference>
<name>A0A9J6H431_HAELO</name>
<comment type="caution">
    <text evidence="1">The sequence shown here is derived from an EMBL/GenBank/DDBJ whole genome shotgun (WGS) entry which is preliminary data.</text>
</comment>
<sequence>MHTPTGRTFLRQLGYMEQIRKMSNAADIPGELRRTFHVTPIPKNMYPNFHKGRRKARVDFVRRRLSTKKRNVRGHIYITSKESTQGGCSGRLKAQLHHQWLATSLYCGTRRGASCHSGSAEGFWTSR</sequence>
<dbReference type="VEuPathDB" id="VectorBase:HLOH_059707"/>
<dbReference type="Proteomes" id="UP000821853">
    <property type="component" value="Chromosome 9"/>
</dbReference>
<keyword evidence="2" id="KW-1185">Reference proteome</keyword>
<accession>A0A9J6H431</accession>